<keyword evidence="2" id="KW-1185">Reference proteome</keyword>
<evidence type="ECO:0000313" key="1">
    <source>
        <dbReference type="EMBL" id="SDF78254.1"/>
    </source>
</evidence>
<organism evidence="1 2">
    <name type="scientific">Lentzea fradiae</name>
    <dbReference type="NCBI Taxonomy" id="200378"/>
    <lineage>
        <taxon>Bacteria</taxon>
        <taxon>Bacillati</taxon>
        <taxon>Actinomycetota</taxon>
        <taxon>Actinomycetes</taxon>
        <taxon>Pseudonocardiales</taxon>
        <taxon>Pseudonocardiaceae</taxon>
        <taxon>Lentzea</taxon>
    </lineage>
</organism>
<proteinExistence type="predicted"/>
<sequence length="673" mass="74020">MIGVVTFTPLPLRLDDVCDDVCLAFSRAVRGIVGTEWRPRNVGTTATILVTSRQWDAVLEDADLAGHIRQLTEAVARVVDVRTCGKRAIGSRLKRLLASLQAADDAVRSAVAEVAWFVPPDSEASAVRAVRTIATLLDRGVAALVRSLANEIEPESWSVARDSFRRMELWIWLLSERPAPAAMSVFERVLNLPAGLFDTSRGLSWTSALFSEWAVRGDELDSRLRAQLPHLLESSGELTDKLRMHLTQLLCSPRPFLAQRAAVAARDLVRRALNNDHDKCLDAIASTARRNPELESSHRRFLKAFNEFNGAATAQDAALAAGRLYHVVAEGYLCKVGRVAVRLLGKPADGSMLTKLSQQFGSMSHEPVCAMLNPFMKPKWRNAVAHEHVWWDSVMEKVHFGAEVEDPELVVDIAVGAREICQAFETGVAVAMWEAGHPNQLIDTSNEVSSTQLAMQTLGRCGIMVTDYQRAGAVVMFRVPTISIETLGRLLSALVATSIHLDAVERWIVRQDDVAMPDLVVPGEAVSATLECLEVGSDGGKVIDTGISWLPLIVTALRACDTESEVIVNAIVALASSQVLGEHQRLRSELVVGDVGATQEFAGMMLRLERIMRAVIDLAQPEVQPMLRSYLQLVSRVRVTFVLNPKLVEHPVYRELLIALRSATPAKFPWIRN</sequence>
<protein>
    <submittedName>
        <fullName evidence="1">Uncharacterized protein</fullName>
    </submittedName>
</protein>
<gene>
    <name evidence="1" type="ORF">SAMN05216553_103259</name>
</gene>
<dbReference type="AlphaFoldDB" id="A0A1G7NW76"/>
<evidence type="ECO:0000313" key="2">
    <source>
        <dbReference type="Proteomes" id="UP000199623"/>
    </source>
</evidence>
<dbReference type="STRING" id="200378.SAMN05216553_103259"/>
<dbReference type="EMBL" id="FNCC01000003">
    <property type="protein sequence ID" value="SDF78254.1"/>
    <property type="molecule type" value="Genomic_DNA"/>
</dbReference>
<reference evidence="2" key="1">
    <citation type="submission" date="2016-10" db="EMBL/GenBank/DDBJ databases">
        <authorList>
            <person name="Varghese N."/>
            <person name="Submissions S."/>
        </authorList>
    </citation>
    <scope>NUCLEOTIDE SEQUENCE [LARGE SCALE GENOMIC DNA]</scope>
    <source>
        <strain evidence="2">CGMCC 4.3506</strain>
    </source>
</reference>
<name>A0A1G7NW76_9PSEU</name>
<dbReference type="Proteomes" id="UP000199623">
    <property type="component" value="Unassembled WGS sequence"/>
</dbReference>
<accession>A0A1G7NW76</accession>